<dbReference type="SUPFAM" id="SSF53474">
    <property type="entry name" value="alpha/beta-Hydrolases"/>
    <property type="match status" value="1"/>
</dbReference>
<dbReference type="PANTHER" id="PTHR43798">
    <property type="entry name" value="MONOACYLGLYCEROL LIPASE"/>
    <property type="match status" value="1"/>
</dbReference>
<evidence type="ECO:0000313" key="2">
    <source>
        <dbReference type="EMBL" id="PSK54810.1"/>
    </source>
</evidence>
<evidence type="ECO:0000259" key="1">
    <source>
        <dbReference type="Pfam" id="PF00561"/>
    </source>
</evidence>
<accession>A0A2P8A2W3</accession>
<reference evidence="2 3" key="1">
    <citation type="submission" date="2017-05" db="EMBL/GenBank/DDBJ databases">
        <title>Draft genome sequence of Elsinoe australis.</title>
        <authorList>
            <person name="Cheng Q."/>
        </authorList>
    </citation>
    <scope>NUCLEOTIDE SEQUENCE [LARGE SCALE GENOMIC DNA]</scope>
    <source>
        <strain evidence="2 3">NL1</strain>
    </source>
</reference>
<dbReference type="EMBL" id="NHZQ01000072">
    <property type="protein sequence ID" value="PSK54810.1"/>
    <property type="molecule type" value="Genomic_DNA"/>
</dbReference>
<dbReference type="Pfam" id="PF00561">
    <property type="entry name" value="Abhydrolase_1"/>
    <property type="match status" value="1"/>
</dbReference>
<dbReference type="InterPro" id="IPR000073">
    <property type="entry name" value="AB_hydrolase_1"/>
</dbReference>
<dbReference type="STRING" id="40998.A0A2P8A2W3"/>
<dbReference type="InterPro" id="IPR029058">
    <property type="entry name" value="AB_hydrolase_fold"/>
</dbReference>
<dbReference type="InterPro" id="IPR050266">
    <property type="entry name" value="AB_hydrolase_sf"/>
</dbReference>
<keyword evidence="3" id="KW-1185">Reference proteome</keyword>
<comment type="caution">
    <text evidence="2">The sequence shown here is derived from an EMBL/GenBank/DDBJ whole genome shotgun (WGS) entry which is preliminary data.</text>
</comment>
<sequence>MATRTQRTIPLSQILYSTTLHLPAPSPLAPHPPTAPLIVLSHALMADSTLWDPLLPPVLTQGYRILTYDHPGHGASSPPPPDLTPCLPFDLLVSHLHAIISAHNAASYAPYRAAPTSYPDVNLAATADDDVFAIVGCSMGAVLALRYAMLYPTKVARVVAVGAPGLTALEAAKGLWEERIRVFEKDVREGSEELVRLTVERWLPGTEGRSERAREKARAMTRRCEIEGYRACAGGIRGYDYTGDLGRVEARVLVVVGDRDSAVGERGVNEDVARRCGGRFVWLEGAGHLPPIHLEEEFGKLVVEFLEEEG</sequence>
<protein>
    <recommendedName>
        <fullName evidence="1">AB hydrolase-1 domain-containing protein</fullName>
    </recommendedName>
</protein>
<organism evidence="2 3">
    <name type="scientific">Elsinoe australis</name>
    <dbReference type="NCBI Taxonomy" id="40998"/>
    <lineage>
        <taxon>Eukaryota</taxon>
        <taxon>Fungi</taxon>
        <taxon>Dikarya</taxon>
        <taxon>Ascomycota</taxon>
        <taxon>Pezizomycotina</taxon>
        <taxon>Dothideomycetes</taxon>
        <taxon>Dothideomycetidae</taxon>
        <taxon>Myriangiales</taxon>
        <taxon>Elsinoaceae</taxon>
        <taxon>Elsinoe</taxon>
    </lineage>
</organism>
<dbReference type="Gene3D" id="3.40.50.1820">
    <property type="entry name" value="alpha/beta hydrolase"/>
    <property type="match status" value="1"/>
</dbReference>
<gene>
    <name evidence="2" type="ORF">B9Z65_3899</name>
</gene>
<name>A0A2P8A2W3_9PEZI</name>
<dbReference type="AlphaFoldDB" id="A0A2P8A2W3"/>
<proteinExistence type="predicted"/>
<dbReference type="Proteomes" id="UP000243723">
    <property type="component" value="Unassembled WGS sequence"/>
</dbReference>
<evidence type="ECO:0000313" key="3">
    <source>
        <dbReference type="Proteomes" id="UP000243723"/>
    </source>
</evidence>
<dbReference type="OrthoDB" id="190201at2759"/>
<feature type="domain" description="AB hydrolase-1" evidence="1">
    <location>
        <begin position="36"/>
        <end position="290"/>
    </location>
</feature>